<gene>
    <name evidence="4" type="ORF">AMON00008_LOCUS20768</name>
</gene>
<keyword evidence="2" id="KW-1133">Transmembrane helix</keyword>
<feature type="transmembrane region" description="Helical" evidence="2">
    <location>
        <begin position="437"/>
        <end position="455"/>
    </location>
</feature>
<evidence type="ECO:0000256" key="3">
    <source>
        <dbReference type="SAM" id="SignalP"/>
    </source>
</evidence>
<evidence type="ECO:0000256" key="2">
    <source>
        <dbReference type="SAM" id="Phobius"/>
    </source>
</evidence>
<evidence type="ECO:0000256" key="1">
    <source>
        <dbReference type="SAM" id="MobiDB-lite"/>
    </source>
</evidence>
<feature type="chain" id="PRO_5031470780" evidence="3">
    <location>
        <begin position="17"/>
        <end position="573"/>
    </location>
</feature>
<feature type="transmembrane region" description="Helical" evidence="2">
    <location>
        <begin position="107"/>
        <end position="132"/>
    </location>
</feature>
<accession>A0A7S4QJH9</accession>
<proteinExistence type="predicted"/>
<feature type="transmembrane region" description="Helical" evidence="2">
    <location>
        <begin position="71"/>
        <end position="95"/>
    </location>
</feature>
<protein>
    <submittedName>
        <fullName evidence="4">Uncharacterized protein</fullName>
    </submittedName>
</protein>
<dbReference type="AlphaFoldDB" id="A0A7S4QJH9"/>
<feature type="compositionally biased region" description="Low complexity" evidence="1">
    <location>
        <begin position="525"/>
        <end position="537"/>
    </location>
</feature>
<evidence type="ECO:0000313" key="4">
    <source>
        <dbReference type="EMBL" id="CAE4584254.1"/>
    </source>
</evidence>
<keyword evidence="2" id="KW-0472">Membrane</keyword>
<feature type="transmembrane region" description="Helical" evidence="2">
    <location>
        <begin position="467"/>
        <end position="487"/>
    </location>
</feature>
<dbReference type="EMBL" id="HBNR01030432">
    <property type="protein sequence ID" value="CAE4584254.1"/>
    <property type="molecule type" value="Transcribed_RNA"/>
</dbReference>
<name>A0A7S4QJH9_9DINO</name>
<feature type="region of interest" description="Disordered" evidence="1">
    <location>
        <begin position="513"/>
        <end position="573"/>
    </location>
</feature>
<reference evidence="4" key="1">
    <citation type="submission" date="2021-01" db="EMBL/GenBank/DDBJ databases">
        <authorList>
            <person name="Corre E."/>
            <person name="Pelletier E."/>
            <person name="Niang G."/>
            <person name="Scheremetjew M."/>
            <person name="Finn R."/>
            <person name="Kale V."/>
            <person name="Holt S."/>
            <person name="Cochrane G."/>
            <person name="Meng A."/>
            <person name="Brown T."/>
            <person name="Cohen L."/>
        </authorList>
    </citation>
    <scope>NUCLEOTIDE SEQUENCE</scope>
    <source>
        <strain evidence="4">CCMP3105</strain>
    </source>
</reference>
<keyword evidence="2" id="KW-0812">Transmembrane</keyword>
<feature type="region of interest" description="Disordered" evidence="1">
    <location>
        <begin position="191"/>
        <end position="214"/>
    </location>
</feature>
<feature type="signal peptide" evidence="3">
    <location>
        <begin position="1"/>
        <end position="16"/>
    </location>
</feature>
<keyword evidence="3" id="KW-0732">Signal</keyword>
<sequence>MLPALAIAMFLGGALSHGRKIVDFTNDILNNVVSIAGDAHQAKVAQDIFRQEIWYERSLQMRDDIRDLNKLMLESVSSTLFLGSIVLGTCFVTVIEGFPPLSSSRMVVAWWLLFAVWSINYNILAIWFALCFQLKISSSARERLLRRYRYRLPDDGVVARMGGQNLVSAAFQLQAMAAEQLGYLLRRAQGGEGEEDPRAPAEGGEEAGPPRVRAESLDPAEALDCAPLRKGLHAWVHSSGRGRAWPRLIDAPAFLLGETLVRSRWLCRGERPLLLRVYEEATLYLAAQCPPLRGGAGAGGGQWQPPRTLLGVRRAMGADVPEWPAEELPVATAGFHPAWRGPGGHGAFRRVEGYRVLVDADDIELPLYKLVLATPAGGHVDVILHWRFQAGCEALLVVLRKGHVHCKEEDWPMAEFNDEVGQITPLQDYSGLYLRRGIVFLVISVSLSVLAQFWVLGERPMWWLEPALMVSMMLPVLLTIHFMPINIKATQEALSMPVVNRISQADAPAQAAASRGAPKWDAVAGSSTDTGTWSDSPPRIPRRSSGRRHCADGGADGPRAAERREGEEGEEGA</sequence>
<organism evidence="4">
    <name type="scientific">Alexandrium monilatum</name>
    <dbReference type="NCBI Taxonomy" id="311494"/>
    <lineage>
        <taxon>Eukaryota</taxon>
        <taxon>Sar</taxon>
        <taxon>Alveolata</taxon>
        <taxon>Dinophyceae</taxon>
        <taxon>Gonyaulacales</taxon>
        <taxon>Pyrocystaceae</taxon>
        <taxon>Alexandrium</taxon>
    </lineage>
</organism>